<gene>
    <name evidence="10" type="ORF">HH215_14410</name>
</gene>
<dbReference type="GO" id="GO:0007165">
    <property type="term" value="P:signal transduction"/>
    <property type="evidence" value="ECO:0007669"/>
    <property type="project" value="UniProtKB-KW"/>
</dbReference>
<dbReference type="InterPro" id="IPR004089">
    <property type="entry name" value="MCPsignal_dom"/>
</dbReference>
<evidence type="ECO:0000256" key="6">
    <source>
        <dbReference type="PROSITE-ProRule" id="PRU00284"/>
    </source>
</evidence>
<keyword evidence="3 7" id="KW-0472">Membrane</keyword>
<dbReference type="PRINTS" id="PR00260">
    <property type="entry name" value="CHEMTRNSDUCR"/>
</dbReference>
<dbReference type="KEGG" id="cheb:HH215_14410"/>
<keyword evidence="11" id="KW-1185">Reference proteome</keyword>
<keyword evidence="4 6" id="KW-0807">Transducer</keyword>
<dbReference type="PROSITE" id="PS50111">
    <property type="entry name" value="CHEMOTAXIS_TRANSDUC_2"/>
    <property type="match status" value="1"/>
</dbReference>
<dbReference type="InterPro" id="IPR024478">
    <property type="entry name" value="HlyB_4HB_MCP"/>
</dbReference>
<feature type="transmembrane region" description="Helical" evidence="7">
    <location>
        <begin position="15"/>
        <end position="34"/>
    </location>
</feature>
<dbReference type="GO" id="GO:0005886">
    <property type="term" value="C:plasma membrane"/>
    <property type="evidence" value="ECO:0007669"/>
    <property type="project" value="UniProtKB-SubCell"/>
</dbReference>
<accession>A0A7Z2VJL5</accession>
<keyword evidence="7" id="KW-0812">Transmembrane</keyword>
<dbReference type="InterPro" id="IPR004090">
    <property type="entry name" value="Chemotax_Me-accpt_rcpt"/>
</dbReference>
<evidence type="ECO:0000256" key="5">
    <source>
        <dbReference type="ARBA" id="ARBA00029447"/>
    </source>
</evidence>
<dbReference type="SMART" id="SM00304">
    <property type="entry name" value="HAMP"/>
    <property type="match status" value="1"/>
</dbReference>
<dbReference type="InterPro" id="IPR003660">
    <property type="entry name" value="HAMP_dom"/>
</dbReference>
<dbReference type="Pfam" id="PF00015">
    <property type="entry name" value="MCPsignal"/>
    <property type="match status" value="1"/>
</dbReference>
<dbReference type="PANTHER" id="PTHR32089:SF112">
    <property type="entry name" value="LYSOZYME-LIKE PROTEIN-RELATED"/>
    <property type="match status" value="1"/>
</dbReference>
<dbReference type="Pfam" id="PF12729">
    <property type="entry name" value="4HB_MCP_1"/>
    <property type="match status" value="1"/>
</dbReference>
<comment type="similarity">
    <text evidence="5">Belongs to the methyl-accepting chemotaxis (MCP) protein family.</text>
</comment>
<dbReference type="EMBL" id="CP051680">
    <property type="protein sequence ID" value="QJD84264.1"/>
    <property type="molecule type" value="Genomic_DNA"/>
</dbReference>
<sequence length="580" mass="63682">MFNKTLFKATVGKKLYSAFVAVFALVFVFGAIGIRSMSSIQDKTSEITDNWLIGFEQIRSIDYSVEHVLRLAMKIMIEPDKNQVSQMNDEIKEHFAKVDQLLKDYEPRITSEEQRGFYNELNKKWETFQILHEQFLVNSMSVDIVKGAGDKDEVILNALRATEITHVQLQRQLSSLIEINRQGTANASEESQSVYDWSVTFFIGLTFAIVLLSSVLAFFIIRNITKPVRQASRTLERVSSGDFSVEPITVPNKDEIGDLVASLNNMTKDIRHLVSQVTDTTNQVALSSENLSVKSDITYRASNQIAEAIQTIASGSQLQVHSTSDSSKAMENISIGIQQIAATTALISESASETTRSAVSGNETIQQAVTQIGHVSRSFSGFAEDIRDLNQLADEIGGIIAIITGLSNQTNILSLNAAIEAARAGEHGKGFSVISEEIRQLSNQTRFAAEKTRAMITNIQERIEHAFEGITSGVKDIDIGYQKVSYAGKSFEGIVSSAERVSGQTQETAAISEQMSAASEQVAASLMELARIAQDSYEGTRSVAIHSADQRMSAEEMSSLAEQLKKSSQALQQLVGKFSV</sequence>
<dbReference type="CDD" id="cd06225">
    <property type="entry name" value="HAMP"/>
    <property type="match status" value="1"/>
</dbReference>
<dbReference type="PANTHER" id="PTHR32089">
    <property type="entry name" value="METHYL-ACCEPTING CHEMOTAXIS PROTEIN MCPB"/>
    <property type="match status" value="1"/>
</dbReference>
<evidence type="ECO:0000256" key="7">
    <source>
        <dbReference type="SAM" id="Phobius"/>
    </source>
</evidence>
<keyword evidence="7" id="KW-1133">Transmembrane helix</keyword>
<evidence type="ECO:0000256" key="2">
    <source>
        <dbReference type="ARBA" id="ARBA00022475"/>
    </source>
</evidence>
<dbReference type="PROSITE" id="PS50885">
    <property type="entry name" value="HAMP"/>
    <property type="match status" value="1"/>
</dbReference>
<dbReference type="SMART" id="SM00283">
    <property type="entry name" value="MA"/>
    <property type="match status" value="1"/>
</dbReference>
<evidence type="ECO:0000313" key="11">
    <source>
        <dbReference type="Proteomes" id="UP000502248"/>
    </source>
</evidence>
<evidence type="ECO:0000259" key="9">
    <source>
        <dbReference type="PROSITE" id="PS50885"/>
    </source>
</evidence>
<dbReference type="Pfam" id="PF00672">
    <property type="entry name" value="HAMP"/>
    <property type="match status" value="1"/>
</dbReference>
<feature type="domain" description="HAMP" evidence="9">
    <location>
        <begin position="222"/>
        <end position="275"/>
    </location>
</feature>
<proteinExistence type="inferred from homology"/>
<dbReference type="GO" id="GO:0004888">
    <property type="term" value="F:transmembrane signaling receptor activity"/>
    <property type="evidence" value="ECO:0007669"/>
    <property type="project" value="InterPro"/>
</dbReference>
<dbReference type="Proteomes" id="UP000502248">
    <property type="component" value="Chromosome"/>
</dbReference>
<comment type="subcellular location">
    <subcellularLocation>
        <location evidence="1">Cell membrane</location>
    </subcellularLocation>
</comment>
<name>A0A7Z2VJL5_9BACL</name>
<dbReference type="AlphaFoldDB" id="A0A7Z2VJL5"/>
<protein>
    <submittedName>
        <fullName evidence="10">Methyl-accepting chemotaxis protein</fullName>
    </submittedName>
</protein>
<dbReference type="SUPFAM" id="SSF58104">
    <property type="entry name" value="Methyl-accepting chemotaxis protein (MCP) signaling domain"/>
    <property type="match status" value="1"/>
</dbReference>
<reference evidence="10 11" key="1">
    <citation type="submission" date="2020-04" db="EMBL/GenBank/DDBJ databases">
        <title>Genome sequencing of novel species.</title>
        <authorList>
            <person name="Heo J."/>
            <person name="Kim S.-J."/>
            <person name="Kim J.-S."/>
            <person name="Hong S.-B."/>
            <person name="Kwon S.-W."/>
        </authorList>
    </citation>
    <scope>NUCLEOTIDE SEQUENCE [LARGE SCALE GENOMIC DNA]</scope>
    <source>
        <strain evidence="10 11">MFER-1</strain>
    </source>
</reference>
<evidence type="ECO:0000256" key="1">
    <source>
        <dbReference type="ARBA" id="ARBA00004236"/>
    </source>
</evidence>
<evidence type="ECO:0000313" key="10">
    <source>
        <dbReference type="EMBL" id="QJD84264.1"/>
    </source>
</evidence>
<feature type="domain" description="Methyl-accepting transducer" evidence="8">
    <location>
        <begin position="294"/>
        <end position="530"/>
    </location>
</feature>
<keyword evidence="2" id="KW-1003">Cell membrane</keyword>
<dbReference type="RefSeq" id="WP_169280548.1">
    <property type="nucleotide sequence ID" value="NZ_CP051680.1"/>
</dbReference>
<evidence type="ECO:0000256" key="4">
    <source>
        <dbReference type="ARBA" id="ARBA00023224"/>
    </source>
</evidence>
<evidence type="ECO:0000256" key="3">
    <source>
        <dbReference type="ARBA" id="ARBA00023136"/>
    </source>
</evidence>
<evidence type="ECO:0000259" key="8">
    <source>
        <dbReference type="PROSITE" id="PS50111"/>
    </source>
</evidence>
<dbReference type="Gene3D" id="1.10.287.950">
    <property type="entry name" value="Methyl-accepting chemotaxis protein"/>
    <property type="match status" value="1"/>
</dbReference>
<dbReference type="Gene3D" id="6.10.340.10">
    <property type="match status" value="1"/>
</dbReference>
<organism evidence="10 11">
    <name type="scientific">Cohnella herbarum</name>
    <dbReference type="NCBI Taxonomy" id="2728023"/>
    <lineage>
        <taxon>Bacteria</taxon>
        <taxon>Bacillati</taxon>
        <taxon>Bacillota</taxon>
        <taxon>Bacilli</taxon>
        <taxon>Bacillales</taxon>
        <taxon>Paenibacillaceae</taxon>
        <taxon>Cohnella</taxon>
    </lineage>
</organism>
<feature type="transmembrane region" description="Helical" evidence="7">
    <location>
        <begin position="199"/>
        <end position="221"/>
    </location>
</feature>
<dbReference type="GO" id="GO:0006935">
    <property type="term" value="P:chemotaxis"/>
    <property type="evidence" value="ECO:0007669"/>
    <property type="project" value="InterPro"/>
</dbReference>